<dbReference type="Pfam" id="PF00615">
    <property type="entry name" value="RGS"/>
    <property type="match status" value="1"/>
</dbReference>
<accession>A0AA38TI96</accession>
<feature type="transmembrane region" description="Helical" evidence="2">
    <location>
        <begin position="48"/>
        <end position="70"/>
    </location>
</feature>
<reference evidence="4" key="1">
    <citation type="submission" date="2023-03" db="EMBL/GenBank/DDBJ databases">
        <title>Chromosome-scale reference genome and RAD-based genetic map of yellow starthistle (Centaurea solstitialis) reveal putative structural variation and QTLs associated with invader traits.</title>
        <authorList>
            <person name="Reatini B."/>
            <person name="Cang F.A."/>
            <person name="Jiang Q."/>
            <person name="Mckibben M.T.W."/>
            <person name="Barker M.S."/>
            <person name="Rieseberg L.H."/>
            <person name="Dlugosch K.M."/>
        </authorList>
    </citation>
    <scope>NUCLEOTIDE SEQUENCE</scope>
    <source>
        <strain evidence="4">CAN-66</strain>
        <tissue evidence="4">Leaf</tissue>
    </source>
</reference>
<dbReference type="InterPro" id="IPR036305">
    <property type="entry name" value="RGS_sf"/>
</dbReference>
<feature type="transmembrane region" description="Helical" evidence="2">
    <location>
        <begin position="90"/>
        <end position="111"/>
    </location>
</feature>
<feature type="transmembrane region" description="Helical" evidence="2">
    <location>
        <begin position="15"/>
        <end position="36"/>
    </location>
</feature>
<dbReference type="Proteomes" id="UP001172457">
    <property type="component" value="Chromosome 4"/>
</dbReference>
<dbReference type="PANTHER" id="PTHR10845:SF192">
    <property type="entry name" value="DOUBLE HIT, ISOFORM B"/>
    <property type="match status" value="1"/>
</dbReference>
<keyword evidence="2" id="KW-1133">Transmembrane helix</keyword>
<evidence type="ECO:0000313" key="4">
    <source>
        <dbReference type="EMBL" id="KAJ9554491.1"/>
    </source>
</evidence>
<feature type="transmembrane region" description="Helical" evidence="2">
    <location>
        <begin position="199"/>
        <end position="219"/>
    </location>
</feature>
<feature type="transmembrane region" description="Helical" evidence="2">
    <location>
        <begin position="231"/>
        <end position="253"/>
    </location>
</feature>
<feature type="region of interest" description="Disordered" evidence="1">
    <location>
        <begin position="450"/>
        <end position="472"/>
    </location>
</feature>
<proteinExistence type="predicted"/>
<dbReference type="InterPro" id="IPR044926">
    <property type="entry name" value="RGS_subdomain_2"/>
</dbReference>
<feature type="domain" description="RGS" evidence="3">
    <location>
        <begin position="300"/>
        <end position="418"/>
    </location>
</feature>
<evidence type="ECO:0000256" key="1">
    <source>
        <dbReference type="SAM" id="MobiDB-lite"/>
    </source>
</evidence>
<keyword evidence="5" id="KW-1185">Reference proteome</keyword>
<name>A0AA38TI96_9ASTR</name>
<dbReference type="InterPro" id="IPR016137">
    <property type="entry name" value="RGS"/>
</dbReference>
<gene>
    <name evidence="4" type="ORF">OSB04_018536</name>
</gene>
<dbReference type="AlphaFoldDB" id="A0AA38TI96"/>
<evidence type="ECO:0000313" key="5">
    <source>
        <dbReference type="Proteomes" id="UP001172457"/>
    </source>
</evidence>
<dbReference type="SUPFAM" id="SSF48097">
    <property type="entry name" value="Regulator of G-protein signaling, RGS"/>
    <property type="match status" value="1"/>
</dbReference>
<dbReference type="PROSITE" id="PS50132">
    <property type="entry name" value="RGS"/>
    <property type="match status" value="1"/>
</dbReference>
<sequence>MAGCDVIGGCPSDYVALSVSIIAFIILLLRSSLPFLIHKVPRPKGSSFWIPALQIVASFNLLLSLACFHLKQMSLNVVRFHRRKWWQSCYIWGVWLNGPLGFGLLLSCRIIQATHLYSLFVKRRIFPIRSYISLPLALLPWVAWAALLHIVRPLNYRCHMGTQWAVPYICFPVFYIAGLIGITGAIHHVEFRFDELKDLWRAILVTVFSISVWVVAYVLNETHEEVMWLQVTTRCVILVVASSLVVAFFSISFSQPLVSVMSLNTKESFDLKTMGQALGIPDSGHLSHNDPSLDVDPNEPLDKLLLNKRFRYSFMEFADSCLAGESVHFYNEVEQLERIPGNDPVKRIYMARHIIEKYINTGAPMEVNISYRTRQEILTTLDLAHTDLFKNAVNELLQLMNMNLAKDYWSSMYFLKFKEEAAMRSVDHELEQVNGWNFSPRLSSVHCPDDPFYQDHMPRDPPTLDARGSHLH</sequence>
<keyword evidence="2" id="KW-0812">Transmembrane</keyword>
<evidence type="ECO:0000256" key="2">
    <source>
        <dbReference type="SAM" id="Phobius"/>
    </source>
</evidence>
<protein>
    <recommendedName>
        <fullName evidence="3">RGS domain-containing protein</fullName>
    </recommendedName>
</protein>
<dbReference type="PANTHER" id="PTHR10845">
    <property type="entry name" value="REGULATOR OF G PROTEIN SIGNALING"/>
    <property type="match status" value="1"/>
</dbReference>
<dbReference type="SMART" id="SM00315">
    <property type="entry name" value="RGS"/>
    <property type="match status" value="1"/>
</dbReference>
<dbReference type="EMBL" id="JARYMX010000004">
    <property type="protein sequence ID" value="KAJ9554491.1"/>
    <property type="molecule type" value="Genomic_DNA"/>
</dbReference>
<feature type="transmembrane region" description="Helical" evidence="2">
    <location>
        <begin position="164"/>
        <end position="187"/>
    </location>
</feature>
<keyword evidence="2" id="KW-0472">Membrane</keyword>
<feature type="transmembrane region" description="Helical" evidence="2">
    <location>
        <begin position="131"/>
        <end position="152"/>
    </location>
</feature>
<organism evidence="4 5">
    <name type="scientific">Centaurea solstitialis</name>
    <name type="common">yellow star-thistle</name>
    <dbReference type="NCBI Taxonomy" id="347529"/>
    <lineage>
        <taxon>Eukaryota</taxon>
        <taxon>Viridiplantae</taxon>
        <taxon>Streptophyta</taxon>
        <taxon>Embryophyta</taxon>
        <taxon>Tracheophyta</taxon>
        <taxon>Spermatophyta</taxon>
        <taxon>Magnoliopsida</taxon>
        <taxon>eudicotyledons</taxon>
        <taxon>Gunneridae</taxon>
        <taxon>Pentapetalae</taxon>
        <taxon>asterids</taxon>
        <taxon>campanulids</taxon>
        <taxon>Asterales</taxon>
        <taxon>Asteraceae</taxon>
        <taxon>Carduoideae</taxon>
        <taxon>Cardueae</taxon>
        <taxon>Centaureinae</taxon>
        <taxon>Centaurea</taxon>
    </lineage>
</organism>
<comment type="caution">
    <text evidence="4">The sequence shown here is derived from an EMBL/GenBank/DDBJ whole genome shotgun (WGS) entry which is preliminary data.</text>
</comment>
<evidence type="ECO:0000259" key="3">
    <source>
        <dbReference type="PROSITE" id="PS50132"/>
    </source>
</evidence>
<dbReference type="Gene3D" id="1.10.167.10">
    <property type="entry name" value="Regulator of G-protein Signalling 4, domain 2"/>
    <property type="match status" value="1"/>
</dbReference>